<reference evidence="1 2" key="1">
    <citation type="submission" date="2019-11" db="EMBL/GenBank/DDBJ databases">
        <authorList>
            <person name="Li J."/>
        </authorList>
    </citation>
    <scope>NUCLEOTIDE SEQUENCE [LARGE SCALE GENOMIC DNA]</scope>
    <source>
        <strain evidence="1 2">MF47</strain>
    </source>
</reference>
<name>A0A5Q2MN56_9ACTN</name>
<dbReference type="EMBL" id="CP045737">
    <property type="protein sequence ID" value="QGG41885.1"/>
    <property type="molecule type" value="Genomic_DNA"/>
</dbReference>
<dbReference type="KEGG" id="aef:GEV26_11180"/>
<protein>
    <submittedName>
        <fullName evidence="1">Uncharacterized protein</fullName>
    </submittedName>
</protein>
<sequence length="163" mass="18725">MSAAPDIDEIAAHELIERFSEAVFERKSFRQAMTLMTPGSRREWANDWVMGELECGRDLLQWSERKDDTEALASMDSDHRVWQLFADETLETWQEQWAALPDVVHGQGDAVLSFRRHRTLAELSALGGQWMAHKPPRTGPVQIWVDVEDIDWVLHVADVVIDD</sequence>
<dbReference type="Proteomes" id="UP000392064">
    <property type="component" value="Chromosome"/>
</dbReference>
<dbReference type="RefSeq" id="WP_153653150.1">
    <property type="nucleotide sequence ID" value="NZ_CP045737.1"/>
</dbReference>
<dbReference type="AlphaFoldDB" id="A0A5Q2MN56"/>
<organism evidence="1 2">
    <name type="scientific">Aeromicrobium yanjiei</name>
    <dbReference type="NCBI Taxonomy" id="2662028"/>
    <lineage>
        <taxon>Bacteria</taxon>
        <taxon>Bacillati</taxon>
        <taxon>Actinomycetota</taxon>
        <taxon>Actinomycetes</taxon>
        <taxon>Propionibacteriales</taxon>
        <taxon>Nocardioidaceae</taxon>
        <taxon>Aeromicrobium</taxon>
    </lineage>
</organism>
<accession>A0A5Q2MN56</accession>
<proteinExistence type="predicted"/>
<keyword evidence="2" id="KW-1185">Reference proteome</keyword>
<evidence type="ECO:0000313" key="1">
    <source>
        <dbReference type="EMBL" id="QGG41885.1"/>
    </source>
</evidence>
<gene>
    <name evidence="1" type="ORF">GEV26_11180</name>
</gene>
<evidence type="ECO:0000313" key="2">
    <source>
        <dbReference type="Proteomes" id="UP000392064"/>
    </source>
</evidence>